<dbReference type="Pfam" id="PF00583">
    <property type="entry name" value="Acetyltransf_1"/>
    <property type="match status" value="1"/>
</dbReference>
<dbReference type="SUPFAM" id="SSF55729">
    <property type="entry name" value="Acyl-CoA N-acyltransferases (Nat)"/>
    <property type="match status" value="2"/>
</dbReference>
<dbReference type="GO" id="GO:0016747">
    <property type="term" value="F:acyltransferase activity, transferring groups other than amino-acyl groups"/>
    <property type="evidence" value="ECO:0007669"/>
    <property type="project" value="InterPro"/>
</dbReference>
<dbReference type="CDD" id="cd04301">
    <property type="entry name" value="NAT_SF"/>
    <property type="match status" value="1"/>
</dbReference>
<keyword evidence="1" id="KW-0808">Transferase</keyword>
<name>A0AAW8EWF1_9MICO</name>
<evidence type="ECO:0000259" key="3">
    <source>
        <dbReference type="PROSITE" id="PS51186"/>
    </source>
</evidence>
<dbReference type="InterPro" id="IPR000182">
    <property type="entry name" value="GNAT_dom"/>
</dbReference>
<protein>
    <submittedName>
        <fullName evidence="4">GNAT superfamily N-acetyltransferase</fullName>
    </submittedName>
</protein>
<dbReference type="InterPro" id="IPR050832">
    <property type="entry name" value="Bact_Acetyltransf"/>
</dbReference>
<dbReference type="PANTHER" id="PTHR43877">
    <property type="entry name" value="AMINOALKYLPHOSPHONATE N-ACETYLTRANSFERASE-RELATED-RELATED"/>
    <property type="match status" value="1"/>
</dbReference>
<feature type="domain" description="N-acetyltransferase" evidence="3">
    <location>
        <begin position="3"/>
        <end position="163"/>
    </location>
</feature>
<dbReference type="EMBL" id="JAUSXV010000001">
    <property type="protein sequence ID" value="MDQ0647199.1"/>
    <property type="molecule type" value="Genomic_DNA"/>
</dbReference>
<dbReference type="RefSeq" id="WP_307294935.1">
    <property type="nucleotide sequence ID" value="NZ_JAUSXV010000001.1"/>
</dbReference>
<dbReference type="AlphaFoldDB" id="A0AAW8EWF1"/>
<dbReference type="PROSITE" id="PS51186">
    <property type="entry name" value="GNAT"/>
    <property type="match status" value="1"/>
</dbReference>
<sequence length="337" mass="36639">MSFEISPVDPFDDDAVDAWWDAYAAARRVDMGENAVIWSREESRAELQQPSATTHRRAFSAREGGEVVGSASLALSLKDNVHIAAIGINVPAAHRRRGVGSALLAHLEREAAAAGRTTLRVDIFWPASAPADGTGEPGREFARRHGYDIALGDLQSRLDLPVPEATIDALLAEAPTAGYTVRSWTGPVPEDLVVEWAALDAMLDTEAPTGDLDIEAASADVADFRADEQLVARQGRTSFGTAALTADGHIAAYTQIVVSLDDGNAYQWGTLVRREDRGQRLGLRVKLENLRLLQRLSPGTTRVYTFNAESNVHMLAVNTRLGFRMTARMGELQKRLL</sequence>
<evidence type="ECO:0000256" key="1">
    <source>
        <dbReference type="ARBA" id="ARBA00022679"/>
    </source>
</evidence>
<evidence type="ECO:0000313" key="4">
    <source>
        <dbReference type="EMBL" id="MDQ0647199.1"/>
    </source>
</evidence>
<gene>
    <name evidence="4" type="ORF">QFZ53_001395</name>
</gene>
<comment type="caution">
    <text evidence="4">The sequence shown here is derived from an EMBL/GenBank/DDBJ whole genome shotgun (WGS) entry which is preliminary data.</text>
</comment>
<dbReference type="PANTHER" id="PTHR43877:SF8">
    <property type="entry name" value="N-ACETYLGLUTAMATE SYNTHASE-RELATED"/>
    <property type="match status" value="1"/>
</dbReference>
<dbReference type="Gene3D" id="3.40.630.30">
    <property type="match status" value="1"/>
</dbReference>
<organism evidence="4 5">
    <name type="scientific">Microbacterium natoriense</name>
    <dbReference type="NCBI Taxonomy" id="284570"/>
    <lineage>
        <taxon>Bacteria</taxon>
        <taxon>Bacillati</taxon>
        <taxon>Actinomycetota</taxon>
        <taxon>Actinomycetes</taxon>
        <taxon>Micrococcales</taxon>
        <taxon>Microbacteriaceae</taxon>
        <taxon>Microbacterium</taxon>
    </lineage>
</organism>
<accession>A0AAW8EWF1</accession>
<keyword evidence="5" id="KW-1185">Reference proteome</keyword>
<keyword evidence="2" id="KW-0012">Acyltransferase</keyword>
<evidence type="ECO:0000313" key="5">
    <source>
        <dbReference type="Proteomes" id="UP001244427"/>
    </source>
</evidence>
<evidence type="ECO:0000256" key="2">
    <source>
        <dbReference type="ARBA" id="ARBA00023315"/>
    </source>
</evidence>
<reference evidence="4 5" key="1">
    <citation type="submission" date="2023-07" db="EMBL/GenBank/DDBJ databases">
        <title>Comparative genomics of wheat-associated soil bacteria to identify genetic determinants of phenazine resistance.</title>
        <authorList>
            <person name="Mouncey N."/>
        </authorList>
    </citation>
    <scope>NUCLEOTIDE SEQUENCE [LARGE SCALE GENOMIC DNA]</scope>
    <source>
        <strain evidence="4 5">W4I9-1</strain>
    </source>
</reference>
<dbReference type="Proteomes" id="UP001244427">
    <property type="component" value="Unassembled WGS sequence"/>
</dbReference>
<proteinExistence type="predicted"/>
<dbReference type="InterPro" id="IPR016181">
    <property type="entry name" value="Acyl_CoA_acyltransferase"/>
</dbReference>